<keyword evidence="1" id="KW-0732">Signal</keyword>
<dbReference type="EMBL" id="FORT01000008">
    <property type="protein sequence ID" value="SFK04000.1"/>
    <property type="molecule type" value="Genomic_DNA"/>
</dbReference>
<proteinExistence type="predicted"/>
<dbReference type="PROSITE" id="PS51272">
    <property type="entry name" value="SLH"/>
    <property type="match status" value="1"/>
</dbReference>
<feature type="chain" id="PRO_5011601140" evidence="1">
    <location>
        <begin position="26"/>
        <end position="666"/>
    </location>
</feature>
<organism evidence="3 4">
    <name type="scientific">Brevibacillus centrosporus</name>
    <dbReference type="NCBI Taxonomy" id="54910"/>
    <lineage>
        <taxon>Bacteria</taxon>
        <taxon>Bacillati</taxon>
        <taxon>Bacillota</taxon>
        <taxon>Bacilli</taxon>
        <taxon>Bacillales</taxon>
        <taxon>Paenibacillaceae</taxon>
        <taxon>Brevibacillus</taxon>
    </lineage>
</organism>
<dbReference type="InterPro" id="IPR001119">
    <property type="entry name" value="SLH_dom"/>
</dbReference>
<keyword evidence="4" id="KW-1185">Reference proteome</keyword>
<dbReference type="RefSeq" id="WP_092268963.1">
    <property type="nucleotide sequence ID" value="NZ_BJOE01000013.1"/>
</dbReference>
<evidence type="ECO:0000313" key="4">
    <source>
        <dbReference type="Proteomes" id="UP000198915"/>
    </source>
</evidence>
<protein>
    <submittedName>
        <fullName evidence="3">S-layer homology domain-containing protein</fullName>
    </submittedName>
</protein>
<evidence type="ECO:0000259" key="2">
    <source>
        <dbReference type="PROSITE" id="PS51272"/>
    </source>
</evidence>
<evidence type="ECO:0000313" key="3">
    <source>
        <dbReference type="EMBL" id="SFK04000.1"/>
    </source>
</evidence>
<dbReference type="Proteomes" id="UP000198915">
    <property type="component" value="Unassembled WGS sequence"/>
</dbReference>
<evidence type="ECO:0000256" key="1">
    <source>
        <dbReference type="SAM" id="SignalP"/>
    </source>
</evidence>
<feature type="domain" description="SLH" evidence="2">
    <location>
        <begin position="27"/>
        <end position="91"/>
    </location>
</feature>
<dbReference type="Pfam" id="PF00395">
    <property type="entry name" value="SLH"/>
    <property type="match status" value="1"/>
</dbReference>
<dbReference type="AlphaFoldDB" id="A0A1I3W9C0"/>
<feature type="signal peptide" evidence="1">
    <location>
        <begin position="1"/>
        <end position="25"/>
    </location>
</feature>
<dbReference type="STRING" id="1884381.SAMN05518846_1085"/>
<accession>A0A1I3W9C0</accession>
<sequence>MQKFIRTLSCVLLAATLLTPGFASAAGGFMPYGDISNHWAKTSIIRGVQAGLFAAGSSAPLFYPNRDMTRAEFVALIDRLYNGGQYQLYPLTFLSEHAEWNRGEGFEEPYLPYKDVDRLTWMYTPTLRVSYILDRLYGPHAIAQVFPGEQMKPNQAITHEEAAKLMQMFTMTGDNQRAWEEVKSWGWLEGESTDLLKRGEAAAAADRLMTYLLQDTILPLLDYDGSKFPMVPEIQELFPLFVTYTDSKTSDEKMYVNAVEAIRNHEDTDNTYLDLEKLASNSFSNQIGVHFYLSWNPSTPLTDNLEEAFRSIDAYFQDKIILPDTLRLLSANVYDIALQMGANDSAEYEKVLKRLAAYEPKLKQDTEEWESLAIYLGALEIKAGLTDKALVRYETFASRHAEALLNSAYYLVQEGRIQEAESLLAKQKPKPSDERMTQLVKLLGQELASLKQQPSIATDLTYTLNHLDRVSSYQVKGEAFLSGFSFKYTQDVDATRNSSHTQGFYQSPQQLVSDKLETYTDGQKKIQYSYDTKKQGWVQHPTDKLDFVHEWVGTQSIQDRMNNLHARYYKQSFGRYDIITEWIPGAALTEKAKSLSFSRGKIKNVSLYMNKYYIDRESDELVKHVWRYEEIYENREYVAYSGTDQYNLSSNVKVSIPDEVRKEVTP</sequence>
<gene>
    <name evidence="3" type="ORF">SAMN05518846_1085</name>
</gene>
<reference evidence="4" key="1">
    <citation type="submission" date="2016-10" db="EMBL/GenBank/DDBJ databases">
        <authorList>
            <person name="Varghese N."/>
            <person name="Submissions S."/>
        </authorList>
    </citation>
    <scope>NUCLEOTIDE SEQUENCE [LARGE SCALE GENOMIC DNA]</scope>
    <source>
        <strain evidence="4">OK042</strain>
    </source>
</reference>
<name>A0A1I3W9C0_9BACL</name>